<reference evidence="2" key="1">
    <citation type="journal article" date="2020" name="bioRxiv">
        <title>Integrative omics analysis of Pseudomonas aeruginosa virus PA5oct highlights the molecular complexity of jumbo phages.</title>
        <authorList>
            <person name="Lood C."/>
            <person name="Danis-Wlodarczyk K."/>
            <person name="Blasdel B.G."/>
            <person name="Jang H.B."/>
            <person name="Vandenheuvel D."/>
            <person name="Briers Y."/>
            <person name="Noben J.-P."/>
            <person name="van Noort V."/>
            <person name="Drulis-Kawa Z."/>
            <person name="Lavigne R."/>
        </authorList>
    </citation>
    <scope>NUCLEOTIDE SEQUENCE [LARGE SCALE GENOMIC DNA]</scope>
</reference>
<protein>
    <submittedName>
        <fullName evidence="1">Uncharacterized protein</fullName>
    </submittedName>
</protein>
<dbReference type="InterPro" id="IPR036511">
    <property type="entry name" value="TGT-like_sf"/>
</dbReference>
<gene>
    <name evidence="1" type="ORF">EST35_0316</name>
</gene>
<dbReference type="EMBL" id="MK797984">
    <property type="protein sequence ID" value="QCG76197.1"/>
    <property type="molecule type" value="Genomic_DNA"/>
</dbReference>
<evidence type="ECO:0000313" key="1">
    <source>
        <dbReference type="EMBL" id="QCG76197.1"/>
    </source>
</evidence>
<name>A0A4Y5JU29_9CAUD</name>
<accession>A0A4Y5JU29</accession>
<keyword evidence="2" id="KW-1185">Reference proteome</keyword>
<proteinExistence type="predicted"/>
<sequence length="540" mass="61309">MKNLSNSQKDYAIYLPAISGFYTKQLDSSINDPSTRKIPSFPNGYNTLNFLDPSSDTFFYGYGLYSAGHAELSLSRTDAKEWMIQARDKTQTTVIADSGGFQVATGVIKLNWDDFKGASGDKIRNEILKWCEHTADWSMTLDVPAFAATPPYSSKTGLNKFEDTLDYSLHNLHYYMKNRTPGATKFLSVLSGSDVDTSKIWYDNVKAFSDPAKVVEMGYPASHTLEGYAFAGINMRNMYCALSRFLDLIDDNIISDKNWIHFLGLGRTDWACFLTSIQRNIRKHYNPNINISFDAASPFVSVAYGLAYNYNYFNPKRWGYNMDSAPDSREFSDKDIPMPFMSPIMEKLSLKDICPYHNGYGIINGVKNANFTKEDVETALKEGKDAEYVPPSANKNGKVGKTSWDSLSYLLIMNHNVYNHIAAIQESNRLVDIERLRVKVDYRDWTRDKKKGTIEVSNHVPSSILYFDHFVEVLLDPSTPNKRQLLEDYRPMLDSISFGNYNSNSFNSLFDVDATAIEDENKFADINDEKLTELEQGLDN</sequence>
<dbReference type="GO" id="GO:0006400">
    <property type="term" value="P:tRNA modification"/>
    <property type="evidence" value="ECO:0007669"/>
    <property type="project" value="InterPro"/>
</dbReference>
<dbReference type="Gene3D" id="3.20.20.105">
    <property type="entry name" value="Queuine tRNA-ribosyltransferase-like"/>
    <property type="match status" value="1"/>
</dbReference>
<dbReference type="Proteomes" id="UP000316733">
    <property type="component" value="Segment"/>
</dbReference>
<organism evidence="1 2">
    <name type="scientific">Pseudomonas phage vB_PaeM_PA5oct</name>
    <dbReference type="NCBI Taxonomy" id="2163605"/>
    <lineage>
        <taxon>Viruses</taxon>
        <taxon>Duplodnaviria</taxon>
        <taxon>Heunggongvirae</taxon>
        <taxon>Uroviricota</taxon>
        <taxon>Caudoviricetes</taxon>
        <taxon>Arenbergviridae</taxon>
        <taxon>Wroclawvirus</taxon>
        <taxon>Wroclawvirus PA5oct</taxon>
    </lineage>
</organism>
<evidence type="ECO:0000313" key="2">
    <source>
        <dbReference type="Proteomes" id="UP000316733"/>
    </source>
</evidence>